<evidence type="ECO:0000256" key="7">
    <source>
        <dbReference type="ARBA" id="ARBA00023125"/>
    </source>
</evidence>
<comment type="catalytic activity">
    <reaction evidence="8">
        <text>a 2'-deoxycytidine in DNA + S-adenosyl-L-methionine = an N(4)-methyl-2'-deoxycytidine in DNA + S-adenosyl-L-homocysteine + H(+)</text>
        <dbReference type="Rhea" id="RHEA:16857"/>
        <dbReference type="Rhea" id="RHEA-COMP:11369"/>
        <dbReference type="Rhea" id="RHEA-COMP:13674"/>
        <dbReference type="ChEBI" id="CHEBI:15378"/>
        <dbReference type="ChEBI" id="CHEBI:57856"/>
        <dbReference type="ChEBI" id="CHEBI:59789"/>
        <dbReference type="ChEBI" id="CHEBI:85452"/>
        <dbReference type="ChEBI" id="CHEBI:137933"/>
        <dbReference type="EC" id="2.1.1.113"/>
    </reaction>
</comment>
<dbReference type="GO" id="GO:0008170">
    <property type="term" value="F:N-methyltransferase activity"/>
    <property type="evidence" value="ECO:0007669"/>
    <property type="project" value="InterPro"/>
</dbReference>
<evidence type="ECO:0000256" key="2">
    <source>
        <dbReference type="ARBA" id="ARBA00012185"/>
    </source>
</evidence>
<dbReference type="REBASE" id="707014">
    <property type="entry name" value="M.HbaW786ORF29740P"/>
</dbReference>
<dbReference type="EMBL" id="AP027081">
    <property type="protein sequence ID" value="BDU78016.1"/>
    <property type="molecule type" value="Genomic_DNA"/>
</dbReference>
<accession>A0AA48H604</accession>
<evidence type="ECO:0000256" key="3">
    <source>
        <dbReference type="ARBA" id="ARBA00022603"/>
    </source>
</evidence>
<dbReference type="InterPro" id="IPR002941">
    <property type="entry name" value="DNA_methylase_N4/N6"/>
</dbReference>
<dbReference type="GO" id="GO:0003677">
    <property type="term" value="F:DNA binding"/>
    <property type="evidence" value="ECO:0007669"/>
    <property type="project" value="UniProtKB-KW"/>
</dbReference>
<dbReference type="GO" id="GO:0015667">
    <property type="term" value="F:site-specific DNA-methyltransferase (cytosine-N4-specific) activity"/>
    <property type="evidence" value="ECO:0007669"/>
    <property type="project" value="UniProtKB-EC"/>
</dbReference>
<gene>
    <name evidence="10" type="ORF">METESE_29740</name>
</gene>
<dbReference type="GO" id="GO:0009307">
    <property type="term" value="P:DNA restriction-modification system"/>
    <property type="evidence" value="ECO:0007669"/>
    <property type="project" value="UniProtKB-KW"/>
</dbReference>
<dbReference type="InterPro" id="IPR017985">
    <property type="entry name" value="MeTrfase_CN4_CS"/>
</dbReference>
<protein>
    <recommendedName>
        <fullName evidence="2">site-specific DNA-methyltransferase (cytosine-N(4)-specific)</fullName>
        <ecNumber evidence="2">2.1.1.113</ecNumber>
    </recommendedName>
</protein>
<evidence type="ECO:0000256" key="8">
    <source>
        <dbReference type="ARBA" id="ARBA00049120"/>
    </source>
</evidence>
<dbReference type="EC" id="2.1.1.113" evidence="2"/>
<feature type="domain" description="DNA methylase N-4/N-6" evidence="9">
    <location>
        <begin position="43"/>
        <end position="90"/>
    </location>
</feature>
<proteinExistence type="inferred from homology"/>
<keyword evidence="7" id="KW-0238">DNA-binding</keyword>
<keyword evidence="4" id="KW-0808">Transferase</keyword>
<keyword evidence="11" id="KW-1185">Reference proteome</keyword>
<dbReference type="AlphaFoldDB" id="A0AA48H604"/>
<evidence type="ECO:0000259" key="9">
    <source>
        <dbReference type="Pfam" id="PF01555"/>
    </source>
</evidence>
<evidence type="ECO:0000256" key="5">
    <source>
        <dbReference type="ARBA" id="ARBA00022691"/>
    </source>
</evidence>
<dbReference type="Gene3D" id="3.40.50.150">
    <property type="entry name" value="Vaccinia Virus protein VP39"/>
    <property type="match status" value="2"/>
</dbReference>
<keyword evidence="5" id="KW-0949">S-adenosyl-L-methionine</keyword>
<dbReference type="RefSeq" id="WP_316410522.1">
    <property type="nucleotide sequence ID" value="NZ_AP027081.1"/>
</dbReference>
<evidence type="ECO:0000313" key="10">
    <source>
        <dbReference type="EMBL" id="BDU78016.1"/>
    </source>
</evidence>
<evidence type="ECO:0000256" key="6">
    <source>
        <dbReference type="ARBA" id="ARBA00022747"/>
    </source>
</evidence>
<dbReference type="InterPro" id="IPR029063">
    <property type="entry name" value="SAM-dependent_MTases_sf"/>
</dbReference>
<dbReference type="SUPFAM" id="SSF53335">
    <property type="entry name" value="S-adenosyl-L-methionine-dependent methyltransferases"/>
    <property type="match status" value="2"/>
</dbReference>
<dbReference type="Pfam" id="PF01555">
    <property type="entry name" value="N6_N4_Mtase"/>
    <property type="match status" value="1"/>
</dbReference>
<evidence type="ECO:0000313" key="11">
    <source>
        <dbReference type="Proteomes" id="UP001228113"/>
    </source>
</evidence>
<comment type="similarity">
    <text evidence="1">Belongs to the N(4)/N(6)-methyltransferase family. N(4) subfamily.</text>
</comment>
<dbReference type="Proteomes" id="UP001228113">
    <property type="component" value="Chromosome"/>
</dbReference>
<keyword evidence="6" id="KW-0680">Restriction system</keyword>
<organism evidence="10 11">
    <name type="scientific">Mesoterricola sediminis</name>
    <dbReference type="NCBI Taxonomy" id="2927980"/>
    <lineage>
        <taxon>Bacteria</taxon>
        <taxon>Pseudomonadati</taxon>
        <taxon>Acidobacteriota</taxon>
        <taxon>Holophagae</taxon>
        <taxon>Holophagales</taxon>
        <taxon>Holophagaceae</taxon>
        <taxon>Mesoterricola</taxon>
    </lineage>
</organism>
<name>A0AA48H604_9BACT</name>
<dbReference type="PROSITE" id="PS00093">
    <property type="entry name" value="N4_MTASE"/>
    <property type="match status" value="1"/>
</dbReference>
<evidence type="ECO:0000256" key="1">
    <source>
        <dbReference type="ARBA" id="ARBA00010203"/>
    </source>
</evidence>
<dbReference type="KEGG" id="msea:METESE_29740"/>
<dbReference type="GO" id="GO:0032259">
    <property type="term" value="P:methylation"/>
    <property type="evidence" value="ECO:0007669"/>
    <property type="project" value="UniProtKB-KW"/>
</dbReference>
<keyword evidence="3 10" id="KW-0489">Methyltransferase</keyword>
<sequence length="399" mass="43560">MGTTSDIRDLLRECPEEVKLGVPHHGGSFWTPRQRQAAPLHEVSYRACFKPQLPRFFIEGLTRPGDLVYDPFSGRGTTALEAALLGRRAAANDVNPLARILLAPRLAPPASEAVAARLAQIPLANDEAATWGMFFHPDTEREIRAYRAWFAAREAEGTFDGVDAWIRMVATNRLTGHSAGFFSVYTLPPNQAVRPDKQEAINRRLGQVPPYRDTRALILRKTASLLKGLGEAERSRLAAAQPRLLTGPADATPELADGSVALTVTSPPFLDVVQYADDNWLRCWFCGLDAEALGRAITQARTVAAWSEAMGRVFRELARVTAPGGHVAFEVGEVRKGTVQLEEAVLPLGAAAGLEPVAVLLNRQTFTKTANIWGIANNARGTNTNRIVLFRKGDPRPCD</sequence>
<evidence type="ECO:0000256" key="4">
    <source>
        <dbReference type="ARBA" id="ARBA00022679"/>
    </source>
</evidence>
<reference evidence="10" key="1">
    <citation type="journal article" date="2023" name="Int. J. Syst. Evol. Microbiol.">
        <title>Mesoterricola silvestris gen. nov., sp. nov., Mesoterricola sediminis sp. nov., Geothrix oryzae sp. nov., Geothrix edaphica sp. nov., Geothrix rubra sp. nov., and Geothrix limicola sp. nov., six novel members of Acidobacteriota isolated from soils.</title>
        <authorList>
            <person name="Itoh H."/>
            <person name="Sugisawa Y."/>
            <person name="Mise K."/>
            <person name="Xu Z."/>
            <person name="Kuniyasu M."/>
            <person name="Ushijima N."/>
            <person name="Kawano K."/>
            <person name="Kobayashi E."/>
            <person name="Shiratori Y."/>
            <person name="Masuda Y."/>
            <person name="Senoo K."/>
        </authorList>
    </citation>
    <scope>NUCLEOTIDE SEQUENCE</scope>
    <source>
        <strain evidence="10">W786</strain>
    </source>
</reference>